<proteinExistence type="predicted"/>
<dbReference type="AlphaFoldDB" id="A0AAV2NTF1"/>
<gene>
    <name evidence="1" type="ORF">LPLAT_LOCUS9573</name>
</gene>
<protein>
    <recommendedName>
        <fullName evidence="3">Nuclease HARBI1</fullName>
    </recommendedName>
</protein>
<evidence type="ECO:0000313" key="1">
    <source>
        <dbReference type="EMBL" id="CAL1683814.1"/>
    </source>
</evidence>
<reference evidence="1" key="1">
    <citation type="submission" date="2024-04" db="EMBL/GenBank/DDBJ databases">
        <authorList>
            <consortium name="Molecular Ecology Group"/>
        </authorList>
    </citation>
    <scope>NUCLEOTIDE SEQUENCE</scope>
</reference>
<accession>A0AAV2NTF1</accession>
<evidence type="ECO:0008006" key="3">
    <source>
        <dbReference type="Google" id="ProtNLM"/>
    </source>
</evidence>
<organism evidence="1 2">
    <name type="scientific">Lasius platythorax</name>
    <dbReference type="NCBI Taxonomy" id="488582"/>
    <lineage>
        <taxon>Eukaryota</taxon>
        <taxon>Metazoa</taxon>
        <taxon>Ecdysozoa</taxon>
        <taxon>Arthropoda</taxon>
        <taxon>Hexapoda</taxon>
        <taxon>Insecta</taxon>
        <taxon>Pterygota</taxon>
        <taxon>Neoptera</taxon>
        <taxon>Endopterygota</taxon>
        <taxon>Hymenoptera</taxon>
        <taxon>Apocrita</taxon>
        <taxon>Aculeata</taxon>
        <taxon>Formicoidea</taxon>
        <taxon>Formicidae</taxon>
        <taxon>Formicinae</taxon>
        <taxon>Lasius</taxon>
        <taxon>Lasius</taxon>
    </lineage>
</organism>
<dbReference type="Proteomes" id="UP001497644">
    <property type="component" value="Chromosome 5"/>
</dbReference>
<evidence type="ECO:0000313" key="2">
    <source>
        <dbReference type="Proteomes" id="UP001497644"/>
    </source>
</evidence>
<keyword evidence="2" id="KW-1185">Reference proteome</keyword>
<sequence>MHPKYIDMIVMATVCLHNLIKSEENLVEAKDRIYCPPHFADSEDSEGNIIPGEWRRYTENALRDIPPTSKHHATTIAYKQRDKVADYFLTPPGEVPWQYDYVRRGQHRDDP</sequence>
<name>A0AAV2NTF1_9HYME</name>
<dbReference type="EMBL" id="OZ034828">
    <property type="protein sequence ID" value="CAL1683814.1"/>
    <property type="molecule type" value="Genomic_DNA"/>
</dbReference>